<evidence type="ECO:0000256" key="4">
    <source>
        <dbReference type="ARBA" id="ARBA00022679"/>
    </source>
</evidence>
<evidence type="ECO:0000256" key="1">
    <source>
        <dbReference type="ARBA" id="ARBA00004877"/>
    </source>
</evidence>
<comment type="pathway">
    <text evidence="1">Glycan metabolism; pectin biosynthesis.</text>
</comment>
<protein>
    <recommendedName>
        <fullName evidence="5">Hexosyltransferase</fullName>
        <ecNumber evidence="5">2.4.1.-</ecNumber>
    </recommendedName>
</protein>
<sequence length="484" mass="53761">MVSTSLMRRRRAAAAATRLEIWVLAAIALVLLQTQLFSASWSLVAVEAIRSQSRQFEQLVESSGSISVRLDHQQQTTAAAHALQLPEAAGDHDQELHLVQQQQKIFLSGSASGGAAAAAAGGKRQPKNLDHKITASSSLPHAFREAPAFRNDEQCVSVNRSKSSSSDSRICGDSNVVHIAMTLDMGYFRGSIAVVYSILKHAACPENVIFHFLAAAAAGDGNNDVTRDSDTAASLELLRSLIDSTFPFLVFKVYRFDESLVKSRISASVRVALEHPLNYARIYLGDILESCIKRVIYLDSDLIVVDDIVKLWDTRLEGSRVIGAPEYCHANLTNYFTDSFWNNKGLSSPIMSFKPGRSKSKPCYFNTGVMVMDLVKWRQQNYRATIENWMQRQKQSRIYELGSLPPFLLVFAGQVQPIDHRWNQHGLGGDNLEGRCRPLHPGPVSLLHWSGKGKPWMRLDAKHPCPVDSLWIPYDLLLPPSSYS</sequence>
<keyword evidence="4" id="KW-0808">Transferase</keyword>
<evidence type="ECO:0000256" key="5">
    <source>
        <dbReference type="RuleBase" id="RU362027"/>
    </source>
</evidence>
<dbReference type="InterPro" id="IPR050748">
    <property type="entry name" value="Glycosyltrans_8_dom-fam"/>
</dbReference>
<evidence type="ECO:0000313" key="6">
    <source>
        <dbReference type="EMBL" id="CAK9251345.1"/>
    </source>
</evidence>
<proteinExistence type="inferred from homology"/>
<gene>
    <name evidence="6" type="ORF">CSSPJE1EN1_LOCUS26723</name>
</gene>
<keyword evidence="3" id="KW-0328">Glycosyltransferase</keyword>
<name>A0ABP0VA85_9BRYO</name>
<evidence type="ECO:0000256" key="2">
    <source>
        <dbReference type="ARBA" id="ARBA00006351"/>
    </source>
</evidence>
<dbReference type="Gene3D" id="3.90.550.10">
    <property type="entry name" value="Spore Coat Polysaccharide Biosynthesis Protein SpsA, Chain A"/>
    <property type="match status" value="1"/>
</dbReference>
<dbReference type="PANTHER" id="PTHR13778:SF13">
    <property type="entry name" value="GALACTURONOSYLTRANSFERASE-LIKE 3-RELATED"/>
    <property type="match status" value="1"/>
</dbReference>
<accession>A0ABP0VA85</accession>
<comment type="similarity">
    <text evidence="2 5">Belongs to the glycosyltransferase 8 family.</text>
</comment>
<keyword evidence="7" id="KW-1185">Reference proteome</keyword>
<dbReference type="InterPro" id="IPR029044">
    <property type="entry name" value="Nucleotide-diphossugar_trans"/>
</dbReference>
<dbReference type="Pfam" id="PF01501">
    <property type="entry name" value="Glyco_transf_8"/>
    <property type="match status" value="1"/>
</dbReference>
<comment type="caution">
    <text evidence="6">The sequence shown here is derived from an EMBL/GenBank/DDBJ whole genome shotgun (WGS) entry which is preliminary data.</text>
</comment>
<reference evidence="6" key="1">
    <citation type="submission" date="2024-02" db="EMBL/GenBank/DDBJ databases">
        <authorList>
            <consortium name="ELIXIR-Norway"/>
            <consortium name="Elixir Norway"/>
        </authorList>
    </citation>
    <scope>NUCLEOTIDE SEQUENCE</scope>
</reference>
<dbReference type="EC" id="2.4.1.-" evidence="5"/>
<dbReference type="InterPro" id="IPR002495">
    <property type="entry name" value="Glyco_trans_8"/>
</dbReference>
<organism evidence="6 7">
    <name type="scientific">Sphagnum jensenii</name>
    <dbReference type="NCBI Taxonomy" id="128206"/>
    <lineage>
        <taxon>Eukaryota</taxon>
        <taxon>Viridiplantae</taxon>
        <taxon>Streptophyta</taxon>
        <taxon>Embryophyta</taxon>
        <taxon>Bryophyta</taxon>
        <taxon>Sphagnophytina</taxon>
        <taxon>Sphagnopsida</taxon>
        <taxon>Sphagnales</taxon>
        <taxon>Sphagnaceae</taxon>
        <taxon>Sphagnum</taxon>
    </lineage>
</organism>
<evidence type="ECO:0000313" key="7">
    <source>
        <dbReference type="Proteomes" id="UP001497444"/>
    </source>
</evidence>
<dbReference type="EMBL" id="CAXAQS010000362">
    <property type="protein sequence ID" value="CAK9251345.1"/>
    <property type="molecule type" value="Genomic_DNA"/>
</dbReference>
<evidence type="ECO:0000256" key="3">
    <source>
        <dbReference type="ARBA" id="ARBA00022676"/>
    </source>
</evidence>
<dbReference type="Proteomes" id="UP001497444">
    <property type="component" value="Unassembled WGS sequence"/>
</dbReference>
<dbReference type="SUPFAM" id="SSF53448">
    <property type="entry name" value="Nucleotide-diphospho-sugar transferases"/>
    <property type="match status" value="1"/>
</dbReference>
<dbReference type="PANTHER" id="PTHR13778">
    <property type="entry name" value="GLYCOSYLTRANSFERASE 8 DOMAIN-CONTAINING PROTEIN"/>
    <property type="match status" value="1"/>
</dbReference>